<dbReference type="RefSeq" id="WP_386251221.1">
    <property type="nucleotide sequence ID" value="NZ_JBHTRV010000002.1"/>
</dbReference>
<comment type="caution">
    <text evidence="2">The sequence shown here is derived from an EMBL/GenBank/DDBJ whole genome shotgun (WGS) entry which is preliminary data.</text>
</comment>
<dbReference type="InterPro" id="IPR051678">
    <property type="entry name" value="AGP_Transferase"/>
</dbReference>
<reference evidence="2 3" key="1">
    <citation type="submission" date="2024-09" db="EMBL/GenBank/DDBJ databases">
        <title>The Natural Products Discovery Center: Release of the First 8490 Sequenced Strains for Exploring Actinobacteria Biosynthetic Diversity.</title>
        <authorList>
            <person name="Kalkreuter E."/>
            <person name="Kautsar S.A."/>
            <person name="Yang D."/>
            <person name="Bader C.D."/>
            <person name="Teijaro C.N."/>
            <person name="Fluegel L."/>
            <person name="Davis C.M."/>
            <person name="Simpson J.R."/>
            <person name="Lauterbach L."/>
            <person name="Steele A.D."/>
            <person name="Gui C."/>
            <person name="Meng S."/>
            <person name="Li G."/>
            <person name="Viehrig K."/>
            <person name="Ye F."/>
            <person name="Su P."/>
            <person name="Kiefer A.F."/>
            <person name="Nichols A."/>
            <person name="Cepeda A.J."/>
            <person name="Yan W."/>
            <person name="Fan B."/>
            <person name="Jiang Y."/>
            <person name="Adhikari A."/>
            <person name="Zheng C.-J."/>
            <person name="Schuster L."/>
            <person name="Cowan T.M."/>
            <person name="Smanski M.J."/>
            <person name="Chevrette M.G."/>
            <person name="De Carvalho L.P.S."/>
            <person name="Shen B."/>
        </authorList>
    </citation>
    <scope>NUCLEOTIDE SEQUENCE [LARGE SCALE GENOMIC DNA]</scope>
    <source>
        <strain evidence="2 3">NPDC056472</strain>
    </source>
</reference>
<name>A0ABW6INN8_STRWE</name>
<gene>
    <name evidence="2" type="ORF">ACFQ63_02505</name>
</gene>
<protein>
    <submittedName>
        <fullName evidence="2">Phosphotransferase family protein</fullName>
    </submittedName>
</protein>
<dbReference type="Proteomes" id="UP001600424">
    <property type="component" value="Unassembled WGS sequence"/>
</dbReference>
<dbReference type="Gene3D" id="3.30.200.20">
    <property type="entry name" value="Phosphorylase Kinase, domain 1"/>
    <property type="match status" value="1"/>
</dbReference>
<evidence type="ECO:0000313" key="3">
    <source>
        <dbReference type="Proteomes" id="UP001600424"/>
    </source>
</evidence>
<organism evidence="2 3">
    <name type="scientific">Streptomyces wedmorensis</name>
    <dbReference type="NCBI Taxonomy" id="43759"/>
    <lineage>
        <taxon>Bacteria</taxon>
        <taxon>Bacillati</taxon>
        <taxon>Actinomycetota</taxon>
        <taxon>Actinomycetes</taxon>
        <taxon>Kitasatosporales</taxon>
        <taxon>Streptomycetaceae</taxon>
        <taxon>Streptomyces</taxon>
    </lineage>
</organism>
<keyword evidence="3" id="KW-1185">Reference proteome</keyword>
<dbReference type="SUPFAM" id="SSF56112">
    <property type="entry name" value="Protein kinase-like (PK-like)"/>
    <property type="match status" value="1"/>
</dbReference>
<dbReference type="InterPro" id="IPR011009">
    <property type="entry name" value="Kinase-like_dom_sf"/>
</dbReference>
<proteinExistence type="predicted"/>
<feature type="compositionally biased region" description="Low complexity" evidence="1">
    <location>
        <begin position="1"/>
        <end position="15"/>
    </location>
</feature>
<accession>A0ABW6INN8</accession>
<sequence length="351" mass="37983">MTGSTGSTGMTGSTGEQHGPVDPQVAAAIGPEAVVKATAMPGGFYNDTRLLELTDGRRLVWKRAPAMDAPALTHERGLLGTERLFHGLAAAAGVRVPKVVHHHAPVHDGAAGEGEWLLLEFLEGTTWDSERDRIDPERRSALRRRLGETAARIATATGPEFGYPQTIDPVLRGPDWPTAFGRMLAAVLADAVRYGVPLPVPEPELAALPDRFATELAEVRRPALVHFDAWEGNVILAPAAHGHLDLVGVIDGERSFFGDPLAELVGLDPLGTAEHDADLLAGYRTVTPDLPLHPAAQARLALYRIYLALIMRIEAAPRRYDPDRTHWLTTWSAPRITEQLALLDRLSTGRA</sequence>
<evidence type="ECO:0000256" key="1">
    <source>
        <dbReference type="SAM" id="MobiDB-lite"/>
    </source>
</evidence>
<dbReference type="Gene3D" id="3.90.1200.10">
    <property type="match status" value="1"/>
</dbReference>
<evidence type="ECO:0000313" key="2">
    <source>
        <dbReference type="EMBL" id="MFE5978562.1"/>
    </source>
</evidence>
<dbReference type="PANTHER" id="PTHR21310">
    <property type="entry name" value="AMINOGLYCOSIDE PHOSPHOTRANSFERASE-RELATED-RELATED"/>
    <property type="match status" value="1"/>
</dbReference>
<dbReference type="EMBL" id="JBHTRV010000002">
    <property type="protein sequence ID" value="MFE5978562.1"/>
    <property type="molecule type" value="Genomic_DNA"/>
</dbReference>
<feature type="region of interest" description="Disordered" evidence="1">
    <location>
        <begin position="1"/>
        <end position="23"/>
    </location>
</feature>